<comment type="caution">
    <text evidence="2">The sequence shown here is derived from an EMBL/GenBank/DDBJ whole genome shotgun (WGS) entry which is preliminary data.</text>
</comment>
<keyword evidence="3" id="KW-1185">Reference proteome</keyword>
<proteinExistence type="predicted"/>
<dbReference type="InterPro" id="IPR029068">
    <property type="entry name" value="Glyas_Bleomycin-R_OHBP_Dase"/>
</dbReference>
<dbReference type="CDD" id="cd08357">
    <property type="entry name" value="VOC_like"/>
    <property type="match status" value="1"/>
</dbReference>
<evidence type="ECO:0000259" key="1">
    <source>
        <dbReference type="PROSITE" id="PS51819"/>
    </source>
</evidence>
<dbReference type="Gene3D" id="3.10.180.10">
    <property type="entry name" value="2,3-Dihydroxybiphenyl 1,2-Dioxygenase, domain 1"/>
    <property type="match status" value="1"/>
</dbReference>
<dbReference type="GeneID" id="94351847"/>
<accession>A0A976IBR7</accession>
<dbReference type="InterPro" id="IPR037523">
    <property type="entry name" value="VOC_core"/>
</dbReference>
<gene>
    <name evidence="2" type="ORF">CCR75_008122</name>
</gene>
<dbReference type="PANTHER" id="PTHR39434">
    <property type="match status" value="1"/>
</dbReference>
<evidence type="ECO:0000313" key="2">
    <source>
        <dbReference type="EMBL" id="TDH66253.1"/>
    </source>
</evidence>
<dbReference type="OrthoDB" id="2580091at2759"/>
<feature type="domain" description="VOC" evidence="1">
    <location>
        <begin position="23"/>
        <end position="150"/>
    </location>
</feature>
<evidence type="ECO:0000313" key="3">
    <source>
        <dbReference type="Proteomes" id="UP000294530"/>
    </source>
</evidence>
<reference evidence="2 3" key="1">
    <citation type="journal article" date="2021" name="Genome Biol.">
        <title>AFLAP: assembly-free linkage analysis pipeline using k-mers from genome sequencing data.</title>
        <authorList>
            <person name="Fletcher K."/>
            <person name="Zhang L."/>
            <person name="Gil J."/>
            <person name="Han R."/>
            <person name="Cavanaugh K."/>
            <person name="Michelmore R."/>
        </authorList>
    </citation>
    <scope>NUCLEOTIDE SEQUENCE [LARGE SCALE GENOMIC DNA]</scope>
    <source>
        <strain evidence="2 3">SF5</strain>
    </source>
</reference>
<name>A0A976IBR7_BRELC</name>
<dbReference type="SUPFAM" id="SSF54593">
    <property type="entry name" value="Glyoxalase/Bleomycin resistance protein/Dihydroxybiphenyl dioxygenase"/>
    <property type="match status" value="1"/>
</dbReference>
<dbReference type="InterPro" id="IPR004360">
    <property type="entry name" value="Glyas_Fos-R_dOase_dom"/>
</dbReference>
<dbReference type="Proteomes" id="UP000294530">
    <property type="component" value="Unassembled WGS sequence"/>
</dbReference>
<protein>
    <recommendedName>
        <fullName evidence="1">VOC domain-containing protein</fullName>
    </recommendedName>
</protein>
<organism evidence="2 3">
    <name type="scientific">Bremia lactucae</name>
    <name type="common">Lettuce downy mildew</name>
    <dbReference type="NCBI Taxonomy" id="4779"/>
    <lineage>
        <taxon>Eukaryota</taxon>
        <taxon>Sar</taxon>
        <taxon>Stramenopiles</taxon>
        <taxon>Oomycota</taxon>
        <taxon>Peronosporomycetes</taxon>
        <taxon>Peronosporales</taxon>
        <taxon>Peronosporaceae</taxon>
        <taxon>Bremia</taxon>
    </lineage>
</organism>
<dbReference type="PROSITE" id="PS51819">
    <property type="entry name" value="VOC"/>
    <property type="match status" value="1"/>
</dbReference>
<dbReference type="AlphaFoldDB" id="A0A976IBR7"/>
<dbReference type="PANTHER" id="PTHR39434:SF1">
    <property type="entry name" value="VOC DOMAIN-CONTAINING PROTEIN"/>
    <property type="match status" value="1"/>
</dbReference>
<dbReference type="RefSeq" id="XP_067815752.1">
    <property type="nucleotide sequence ID" value="XM_067966176.1"/>
</dbReference>
<dbReference type="Pfam" id="PF00903">
    <property type="entry name" value="Glyoxalase"/>
    <property type="match status" value="1"/>
</dbReference>
<sequence>MLQCNLASSLKPVRSKFVTSPVSPFHLAVPVHDLVKAKEFYGAKLGFIEGRSSKQWQDYNMFGHQLVVHEVNKDYRGVDYFNPVDADDVPVPHYGVALTNDAFHALAKRVQELEIEFFIEPRLRFVGRKGEQWTMFLKDPSGNNLEFKAMTNPENLFAKYVEE</sequence>
<dbReference type="EMBL" id="SHOA02000008">
    <property type="protein sequence ID" value="TDH66253.1"/>
    <property type="molecule type" value="Genomic_DNA"/>
</dbReference>
<dbReference type="KEGG" id="blac:94351847"/>